<protein>
    <submittedName>
        <fullName evidence="1">Uncharacterized protein</fullName>
    </submittedName>
</protein>
<proteinExistence type="predicted"/>
<accession>A0A9D4ML74</accession>
<name>A0A9D4ML74_DREPO</name>
<comment type="caution">
    <text evidence="1">The sequence shown here is derived from an EMBL/GenBank/DDBJ whole genome shotgun (WGS) entry which is preliminary data.</text>
</comment>
<sequence>MGSLQVKQQIGKIISALWEAYKSNCKLASLSVPYGKLTSQTANWQDYQCPMGSLIKVKQQIGKLISTLWEAYKSNCKLARLSVPYGKLKSQTANWQAYQYPMGSLQVKLQIGKLISTLWEAYKSNSKLARLSVPYGKLTSQTANWQDYQYPMGGLQVKQQIGKIISALWEAYKSNSKLARLSVPYGKLTSQTANWHNYQCPMGSSQETANWQGYAPSDPHLLVLFKINVTKYSHPKMSMNKKIMKSIKNNTKKCEELSPNFCWVTHL</sequence>
<evidence type="ECO:0000313" key="1">
    <source>
        <dbReference type="EMBL" id="KAH3877302.1"/>
    </source>
</evidence>
<dbReference type="Proteomes" id="UP000828390">
    <property type="component" value="Unassembled WGS sequence"/>
</dbReference>
<evidence type="ECO:0000313" key="2">
    <source>
        <dbReference type="Proteomes" id="UP000828390"/>
    </source>
</evidence>
<reference evidence="1" key="2">
    <citation type="submission" date="2020-11" db="EMBL/GenBank/DDBJ databases">
        <authorList>
            <person name="McCartney M.A."/>
            <person name="Auch B."/>
            <person name="Kono T."/>
            <person name="Mallez S."/>
            <person name="Becker A."/>
            <person name="Gohl D.M."/>
            <person name="Silverstein K.A.T."/>
            <person name="Koren S."/>
            <person name="Bechman K.B."/>
            <person name="Herman A."/>
            <person name="Abrahante J.E."/>
            <person name="Garbe J."/>
        </authorList>
    </citation>
    <scope>NUCLEOTIDE SEQUENCE</scope>
    <source>
        <strain evidence="1">Duluth1</strain>
        <tissue evidence="1">Whole animal</tissue>
    </source>
</reference>
<reference evidence="1" key="1">
    <citation type="journal article" date="2019" name="bioRxiv">
        <title>The Genome of the Zebra Mussel, Dreissena polymorpha: A Resource for Invasive Species Research.</title>
        <authorList>
            <person name="McCartney M.A."/>
            <person name="Auch B."/>
            <person name="Kono T."/>
            <person name="Mallez S."/>
            <person name="Zhang Y."/>
            <person name="Obille A."/>
            <person name="Becker A."/>
            <person name="Abrahante J.E."/>
            <person name="Garbe J."/>
            <person name="Badalamenti J.P."/>
            <person name="Herman A."/>
            <person name="Mangelson H."/>
            <person name="Liachko I."/>
            <person name="Sullivan S."/>
            <person name="Sone E.D."/>
            <person name="Koren S."/>
            <person name="Silverstein K.A.T."/>
            <person name="Beckman K.B."/>
            <person name="Gohl D.M."/>
        </authorList>
    </citation>
    <scope>NUCLEOTIDE SEQUENCE</scope>
    <source>
        <strain evidence="1">Duluth1</strain>
        <tissue evidence="1">Whole animal</tissue>
    </source>
</reference>
<dbReference type="EMBL" id="JAIWYP010000001">
    <property type="protein sequence ID" value="KAH3877302.1"/>
    <property type="molecule type" value="Genomic_DNA"/>
</dbReference>
<keyword evidence="2" id="KW-1185">Reference proteome</keyword>
<gene>
    <name evidence="1" type="ORF">DPMN_001165</name>
</gene>
<dbReference type="AlphaFoldDB" id="A0A9D4ML74"/>
<organism evidence="1 2">
    <name type="scientific">Dreissena polymorpha</name>
    <name type="common">Zebra mussel</name>
    <name type="synonym">Mytilus polymorpha</name>
    <dbReference type="NCBI Taxonomy" id="45954"/>
    <lineage>
        <taxon>Eukaryota</taxon>
        <taxon>Metazoa</taxon>
        <taxon>Spiralia</taxon>
        <taxon>Lophotrochozoa</taxon>
        <taxon>Mollusca</taxon>
        <taxon>Bivalvia</taxon>
        <taxon>Autobranchia</taxon>
        <taxon>Heteroconchia</taxon>
        <taxon>Euheterodonta</taxon>
        <taxon>Imparidentia</taxon>
        <taxon>Neoheterodontei</taxon>
        <taxon>Myida</taxon>
        <taxon>Dreissenoidea</taxon>
        <taxon>Dreissenidae</taxon>
        <taxon>Dreissena</taxon>
    </lineage>
</organism>